<dbReference type="Proteomes" id="UP000198575">
    <property type="component" value="Unassembled WGS sequence"/>
</dbReference>
<dbReference type="GO" id="GO:0004419">
    <property type="term" value="F:hydroxymethylglutaryl-CoA lyase activity"/>
    <property type="evidence" value="ECO:0007669"/>
    <property type="project" value="UniProtKB-EC"/>
</dbReference>
<gene>
    <name evidence="7" type="ORF">SAMN05216289_105131</name>
</gene>
<dbReference type="RefSeq" id="WP_092405821.1">
    <property type="nucleotide sequence ID" value="NZ_FOVF01000005.1"/>
</dbReference>
<organism evidence="7 8">
    <name type="scientific">Dokdonella immobilis</name>
    <dbReference type="NCBI Taxonomy" id="578942"/>
    <lineage>
        <taxon>Bacteria</taxon>
        <taxon>Pseudomonadati</taxon>
        <taxon>Pseudomonadota</taxon>
        <taxon>Gammaproteobacteria</taxon>
        <taxon>Lysobacterales</taxon>
        <taxon>Rhodanobacteraceae</taxon>
        <taxon>Dokdonella</taxon>
    </lineage>
</organism>
<name>A0A1I4WMD3_9GAMM</name>
<reference evidence="7 8" key="1">
    <citation type="submission" date="2016-10" db="EMBL/GenBank/DDBJ databases">
        <authorList>
            <person name="de Groot N.N."/>
        </authorList>
    </citation>
    <scope>NUCLEOTIDE SEQUENCE [LARGE SCALE GENOMIC DNA]</scope>
    <source>
        <strain evidence="7 8">CGMCC 1.7659</strain>
    </source>
</reference>
<evidence type="ECO:0000259" key="6">
    <source>
        <dbReference type="PROSITE" id="PS50991"/>
    </source>
</evidence>
<dbReference type="AlphaFoldDB" id="A0A1I4WMD3"/>
<dbReference type="SUPFAM" id="SSF51569">
    <property type="entry name" value="Aldolase"/>
    <property type="match status" value="1"/>
</dbReference>
<dbReference type="PROSITE" id="PS50991">
    <property type="entry name" value="PYR_CT"/>
    <property type="match status" value="1"/>
</dbReference>
<evidence type="ECO:0000256" key="1">
    <source>
        <dbReference type="ARBA" id="ARBA00005143"/>
    </source>
</evidence>
<protein>
    <recommendedName>
        <fullName evidence="3">hydroxymethylglutaryl-CoA lyase</fullName>
        <ecNumber evidence="3">4.1.3.4</ecNumber>
    </recommendedName>
</protein>
<dbReference type="EMBL" id="FOVF01000005">
    <property type="protein sequence ID" value="SFN14363.1"/>
    <property type="molecule type" value="Genomic_DNA"/>
</dbReference>
<proteinExistence type="inferred from homology"/>
<dbReference type="EC" id="4.1.3.4" evidence="3"/>
<dbReference type="InterPro" id="IPR013785">
    <property type="entry name" value="Aldolase_TIM"/>
</dbReference>
<dbReference type="OrthoDB" id="9784013at2"/>
<evidence type="ECO:0000256" key="4">
    <source>
        <dbReference type="ARBA" id="ARBA00022723"/>
    </source>
</evidence>
<evidence type="ECO:0000313" key="7">
    <source>
        <dbReference type="EMBL" id="SFN14363.1"/>
    </source>
</evidence>
<dbReference type="FunFam" id="3.20.20.70:FF:000201">
    <property type="entry name" value="Hydroxymethylglutaryl-CoA lyase"/>
    <property type="match status" value="1"/>
</dbReference>
<dbReference type="GO" id="GO:0046872">
    <property type="term" value="F:metal ion binding"/>
    <property type="evidence" value="ECO:0007669"/>
    <property type="project" value="UniProtKB-KW"/>
</dbReference>
<dbReference type="GO" id="GO:0006552">
    <property type="term" value="P:L-leucine catabolic process"/>
    <property type="evidence" value="ECO:0007669"/>
    <property type="project" value="TreeGrafter"/>
</dbReference>
<evidence type="ECO:0000256" key="2">
    <source>
        <dbReference type="ARBA" id="ARBA00009405"/>
    </source>
</evidence>
<dbReference type="CDD" id="cd07938">
    <property type="entry name" value="DRE_TIM_HMGL"/>
    <property type="match status" value="1"/>
</dbReference>
<evidence type="ECO:0000256" key="5">
    <source>
        <dbReference type="ARBA" id="ARBA00023239"/>
    </source>
</evidence>
<dbReference type="PANTHER" id="PTHR42738">
    <property type="entry name" value="HYDROXYMETHYLGLUTARYL-COA LYASE"/>
    <property type="match status" value="1"/>
</dbReference>
<sequence length="298" mass="31558">MSAPPASVRIVEVGPRDGLQNEKTIIPAATKVELIDRLSQTGLRTIEATSFVSPKWVPQLADAAEVFAAIRRQPGISYPVLVPNEQGYERARAVGASEVAVFSAASEAFNRKNINASIDESIERFGPVLERARADGVRVRGYVSTVLGCPYQGEVPLADVVRVARRMHAAGCYEISLGDTIGIGTPKKAREMLLAVAAEVPMQALAVHFHDTRGQALANVLACLEEGVAVVDSAVSGTGGCPYAKGATGNVASEDVVYMLEGMGIATGIDLDRLIETGLWLSQQLGRETSSKVARASQ</sequence>
<evidence type="ECO:0000256" key="3">
    <source>
        <dbReference type="ARBA" id="ARBA00012910"/>
    </source>
</evidence>
<keyword evidence="4" id="KW-0479">Metal-binding</keyword>
<feature type="domain" description="Pyruvate carboxyltransferase" evidence="6">
    <location>
        <begin position="8"/>
        <end position="275"/>
    </location>
</feature>
<dbReference type="Pfam" id="PF00682">
    <property type="entry name" value="HMGL-like"/>
    <property type="match status" value="1"/>
</dbReference>
<keyword evidence="8" id="KW-1185">Reference proteome</keyword>
<keyword evidence="5 7" id="KW-0456">Lyase</keyword>
<evidence type="ECO:0000313" key="8">
    <source>
        <dbReference type="Proteomes" id="UP000198575"/>
    </source>
</evidence>
<dbReference type="InterPro" id="IPR043594">
    <property type="entry name" value="HMGL"/>
</dbReference>
<dbReference type="Gene3D" id="3.20.20.70">
    <property type="entry name" value="Aldolase class I"/>
    <property type="match status" value="1"/>
</dbReference>
<accession>A0A1I4WMD3</accession>
<dbReference type="NCBIfam" id="NF004283">
    <property type="entry name" value="PRK05692.1"/>
    <property type="match status" value="1"/>
</dbReference>
<dbReference type="InterPro" id="IPR000891">
    <property type="entry name" value="PYR_CT"/>
</dbReference>
<dbReference type="GO" id="GO:0046951">
    <property type="term" value="P:ketone body biosynthetic process"/>
    <property type="evidence" value="ECO:0007669"/>
    <property type="project" value="TreeGrafter"/>
</dbReference>
<dbReference type="STRING" id="578942.SAMN05216289_105131"/>
<dbReference type="PANTHER" id="PTHR42738:SF7">
    <property type="entry name" value="HYDROXYMETHYLGLUTARYL-COA LYASE"/>
    <property type="match status" value="1"/>
</dbReference>
<comment type="pathway">
    <text evidence="1">Metabolic intermediate metabolism; (S)-3-hydroxy-3-methylglutaryl-CoA degradation; acetoacetate from (S)-3-hydroxy-3-methylglutaryl-CoA: step 1/1.</text>
</comment>
<comment type="similarity">
    <text evidence="2">Belongs to the HMG-CoA lyase family.</text>
</comment>